<dbReference type="EMBL" id="MT144842">
    <property type="protein sequence ID" value="QJI00306.1"/>
    <property type="molecule type" value="Genomic_DNA"/>
</dbReference>
<accession>A0A6M3XVP4</accession>
<evidence type="ECO:0000313" key="1">
    <source>
        <dbReference type="EMBL" id="QJI00306.1"/>
    </source>
</evidence>
<name>A0A6M3XVP4_9ZZZZ</name>
<sequence>MATVYTSAIKVASLLRLIKQSDQTRLVFNTTTDPTLAEVENFINEAEDYIDRETHHAWRAVQVTNEHYDVGVPYWRWYRREIPVHLKHRKIRTFVSGTDKIEIWDGSSWVDLISGGYTEGRSNDFWIDYERGIIYFINKKPLYQQSGVRVSYKYGDATVPGDIQEACTKLAAMKILENEDYKIVLPEGISQYAILSKVESWKKDVDKFLANRREILTAII</sequence>
<dbReference type="AlphaFoldDB" id="A0A6M3XVP4"/>
<protein>
    <submittedName>
        <fullName evidence="1">Uncharacterized protein</fullName>
    </submittedName>
</protein>
<reference evidence="1" key="1">
    <citation type="submission" date="2020-03" db="EMBL/GenBank/DDBJ databases">
        <title>The deep terrestrial virosphere.</title>
        <authorList>
            <person name="Holmfeldt K."/>
            <person name="Nilsson E."/>
            <person name="Simone D."/>
            <person name="Lopez-Fernandez M."/>
            <person name="Wu X."/>
            <person name="de Brujin I."/>
            <person name="Lundin D."/>
            <person name="Andersson A."/>
            <person name="Bertilsson S."/>
            <person name="Dopson M."/>
        </authorList>
    </citation>
    <scope>NUCLEOTIDE SEQUENCE</scope>
    <source>
        <strain evidence="1">TM448B01915</strain>
    </source>
</reference>
<organism evidence="1">
    <name type="scientific">viral metagenome</name>
    <dbReference type="NCBI Taxonomy" id="1070528"/>
    <lineage>
        <taxon>unclassified sequences</taxon>
        <taxon>metagenomes</taxon>
        <taxon>organismal metagenomes</taxon>
    </lineage>
</organism>
<proteinExistence type="predicted"/>
<gene>
    <name evidence="1" type="ORF">TM448B01915_0011</name>
</gene>